<evidence type="ECO:0000313" key="2">
    <source>
        <dbReference type="Proteomes" id="UP000199074"/>
    </source>
</evidence>
<name>A0A1I7NL54_9HYPH</name>
<accession>A0A1I7NL54</accession>
<dbReference type="Proteomes" id="UP000199074">
    <property type="component" value="Unassembled WGS sequence"/>
</dbReference>
<dbReference type="RefSeq" id="WP_092424361.1">
    <property type="nucleotide sequence ID" value="NZ_FPCK01000002.1"/>
</dbReference>
<dbReference type="OrthoDB" id="7950521at2"/>
<dbReference type="STRING" id="429728.SAMN05216456_2139"/>
<evidence type="ECO:0000313" key="1">
    <source>
        <dbReference type="EMBL" id="SFV35397.1"/>
    </source>
</evidence>
<dbReference type="EMBL" id="FPCK01000002">
    <property type="protein sequence ID" value="SFV35397.1"/>
    <property type="molecule type" value="Genomic_DNA"/>
</dbReference>
<dbReference type="AlphaFoldDB" id="A0A1I7NL54"/>
<protein>
    <recommendedName>
        <fullName evidence="3">DUF2188 domain-containing protein</fullName>
    </recommendedName>
</protein>
<keyword evidence="2" id="KW-1185">Reference proteome</keyword>
<proteinExistence type="predicted"/>
<evidence type="ECO:0008006" key="3">
    <source>
        <dbReference type="Google" id="ProtNLM"/>
    </source>
</evidence>
<gene>
    <name evidence="1" type="ORF">SAMN05216456_2139</name>
</gene>
<reference evidence="1 2" key="1">
    <citation type="submission" date="2016-10" db="EMBL/GenBank/DDBJ databases">
        <authorList>
            <person name="de Groot N.N."/>
        </authorList>
    </citation>
    <scope>NUCLEOTIDE SEQUENCE [LARGE SCALE GENOMIC DNA]</scope>
    <source>
        <strain evidence="1 2">IPL20</strain>
    </source>
</reference>
<sequence>MSESHYIVALREGSWQHSNRGTTSAPFKSRESAIEAAIEEARTSGDPDAAVIVQDPETSAEIVWRSRGDNQAI</sequence>
<organism evidence="1 2">
    <name type="scientific">Devosia crocina</name>
    <dbReference type="NCBI Taxonomy" id="429728"/>
    <lineage>
        <taxon>Bacteria</taxon>
        <taxon>Pseudomonadati</taxon>
        <taxon>Pseudomonadota</taxon>
        <taxon>Alphaproteobacteria</taxon>
        <taxon>Hyphomicrobiales</taxon>
        <taxon>Devosiaceae</taxon>
        <taxon>Devosia</taxon>
    </lineage>
</organism>